<keyword evidence="3" id="KW-1003">Cell membrane</keyword>
<organism evidence="10 11">
    <name type="scientific">Paenibacillus alvei</name>
    <name type="common">Bacillus alvei</name>
    <dbReference type="NCBI Taxonomy" id="44250"/>
    <lineage>
        <taxon>Bacteria</taxon>
        <taxon>Bacillati</taxon>
        <taxon>Bacillota</taxon>
        <taxon>Bacilli</taxon>
        <taxon>Bacillales</taxon>
        <taxon>Paenibacillaceae</taxon>
        <taxon>Paenibacillus</taxon>
    </lineage>
</organism>
<keyword evidence="6 8" id="KW-1133">Transmembrane helix</keyword>
<dbReference type="EMBL" id="LS992241">
    <property type="protein sequence ID" value="SYX82232.1"/>
    <property type="molecule type" value="Genomic_DNA"/>
</dbReference>
<evidence type="ECO:0000256" key="2">
    <source>
        <dbReference type="ARBA" id="ARBA00007776"/>
    </source>
</evidence>
<feature type="transmembrane region" description="Helical" evidence="8">
    <location>
        <begin position="31"/>
        <end position="47"/>
    </location>
</feature>
<reference evidence="9 12" key="3">
    <citation type="submission" date="2022-05" db="EMBL/GenBank/DDBJ databases">
        <title>Genome Sequencing of Bee-Associated Microbes.</title>
        <authorList>
            <person name="Dunlap C."/>
        </authorList>
    </citation>
    <scope>NUCLEOTIDE SEQUENCE [LARGE SCALE GENOMIC DNA]</scope>
    <source>
        <strain evidence="9 12">NRRL NRS-750</strain>
    </source>
</reference>
<feature type="transmembrane region" description="Helical" evidence="8">
    <location>
        <begin position="133"/>
        <end position="155"/>
    </location>
</feature>
<evidence type="ECO:0000256" key="8">
    <source>
        <dbReference type="SAM" id="Phobius"/>
    </source>
</evidence>
<keyword evidence="4 8" id="KW-0812">Transmembrane</keyword>
<evidence type="ECO:0000256" key="3">
    <source>
        <dbReference type="ARBA" id="ARBA00022475"/>
    </source>
</evidence>
<keyword evidence="7 8" id="KW-0472">Membrane</keyword>
<evidence type="ECO:0000256" key="5">
    <source>
        <dbReference type="ARBA" id="ARBA00022960"/>
    </source>
</evidence>
<feature type="transmembrane region" description="Helical" evidence="8">
    <location>
        <begin position="77"/>
        <end position="93"/>
    </location>
</feature>
<dbReference type="AlphaFoldDB" id="A0A383R6N7"/>
<dbReference type="Proteomes" id="UP001527090">
    <property type="component" value="Unassembled WGS sequence"/>
</dbReference>
<feature type="transmembrane region" description="Helical" evidence="8">
    <location>
        <begin position="7"/>
        <end position="25"/>
    </location>
</feature>
<dbReference type="Pfam" id="PF04093">
    <property type="entry name" value="MreD"/>
    <property type="match status" value="1"/>
</dbReference>
<evidence type="ECO:0000313" key="10">
    <source>
        <dbReference type="EMBL" id="SYX82232.1"/>
    </source>
</evidence>
<sequence length="175" mass="20154">MNRNWMIVFMFILFLLEGSLLPVFIPDAWQGRIVPQLVFIVILYHAVYHHRHAALMMGLGFGFLQDIVYYGHMLGPHTFSMGLLGYLTGLLFASRNTSMITMIIISVFGSFAYQTMLYAAYRLFGLHGMTFEYAIFDFMIPSLIVQLVFSLAIYVPMRRWFDHLSGKKSAEDEQG</sequence>
<name>A0A383R6N7_PAEAL</name>
<keyword evidence="12" id="KW-1185">Reference proteome</keyword>
<dbReference type="InterPro" id="IPR007227">
    <property type="entry name" value="Cell_shape_determining_MreD"/>
</dbReference>
<accession>A0A383R6N7</accession>
<evidence type="ECO:0000313" key="11">
    <source>
        <dbReference type="Proteomes" id="UP000304148"/>
    </source>
</evidence>
<keyword evidence="5" id="KW-0133">Cell shape</keyword>
<dbReference type="GO" id="GO:0008360">
    <property type="term" value="P:regulation of cell shape"/>
    <property type="evidence" value="ECO:0007669"/>
    <property type="project" value="UniProtKB-KW"/>
</dbReference>
<gene>
    <name evidence="9" type="primary">mreD</name>
    <name evidence="9" type="ORF">M5X04_00125</name>
    <name evidence="10" type="ORF">PBLR_10652</name>
</gene>
<evidence type="ECO:0000313" key="12">
    <source>
        <dbReference type="Proteomes" id="UP001527090"/>
    </source>
</evidence>
<evidence type="ECO:0000256" key="1">
    <source>
        <dbReference type="ARBA" id="ARBA00004651"/>
    </source>
</evidence>
<dbReference type="GO" id="GO:0005886">
    <property type="term" value="C:plasma membrane"/>
    <property type="evidence" value="ECO:0007669"/>
    <property type="project" value="UniProtKB-SubCell"/>
</dbReference>
<dbReference type="EMBL" id="JAMDLY010000003">
    <property type="protein sequence ID" value="MCY9527744.1"/>
    <property type="molecule type" value="Genomic_DNA"/>
</dbReference>
<evidence type="ECO:0000256" key="4">
    <source>
        <dbReference type="ARBA" id="ARBA00022692"/>
    </source>
</evidence>
<comment type="similarity">
    <text evidence="2">Belongs to the MreD family.</text>
</comment>
<protein>
    <submittedName>
        <fullName evidence="10">Rod shape-determining protein MreD</fullName>
    </submittedName>
</protein>
<feature type="transmembrane region" description="Helical" evidence="8">
    <location>
        <begin position="100"/>
        <end position="121"/>
    </location>
</feature>
<comment type="subcellular location">
    <subcellularLocation>
        <location evidence="1">Cell membrane</location>
        <topology evidence="1">Multi-pass membrane protein</topology>
    </subcellularLocation>
</comment>
<evidence type="ECO:0000256" key="7">
    <source>
        <dbReference type="ARBA" id="ARBA00023136"/>
    </source>
</evidence>
<dbReference type="RefSeq" id="WP_021254219.1">
    <property type="nucleotide sequence ID" value="NZ_JAMDLY010000003.1"/>
</dbReference>
<dbReference type="NCBIfam" id="TIGR03426">
    <property type="entry name" value="shape_MreD"/>
    <property type="match status" value="1"/>
</dbReference>
<evidence type="ECO:0000256" key="6">
    <source>
        <dbReference type="ARBA" id="ARBA00022989"/>
    </source>
</evidence>
<dbReference type="Proteomes" id="UP000304148">
    <property type="component" value="Chromosome"/>
</dbReference>
<evidence type="ECO:0000313" key="9">
    <source>
        <dbReference type="EMBL" id="MCY9527744.1"/>
    </source>
</evidence>
<reference evidence="10" key="2">
    <citation type="submission" date="2018-08" db="EMBL/GenBank/DDBJ databases">
        <authorList>
            <person name="Ferrada E.E."/>
            <person name="Latorre B.A."/>
        </authorList>
    </citation>
    <scope>NUCLEOTIDE SEQUENCE</scope>
    <source>
        <strain evidence="10">Paenibacillus B-LR1</strain>
    </source>
</reference>
<proteinExistence type="inferred from homology"/>
<reference evidence="11" key="1">
    <citation type="submission" date="2018-08" db="EMBL/GenBank/DDBJ databases">
        <authorList>
            <person name="Chevrot R."/>
        </authorList>
    </citation>
    <scope>NUCLEOTIDE SEQUENCE [LARGE SCALE GENOMIC DNA]</scope>
</reference>